<dbReference type="Proteomes" id="UP001364472">
    <property type="component" value="Unassembled WGS sequence"/>
</dbReference>
<sequence>MSPRRADTTRQWLAEQAARWMTEHAVDDPLLALRRVLARDGGAPPDRRQWPGAGEIREALQAYQRLFRGNDQHAALQARRRAAVEAMRFFAPFRPALVGAVLDGTADAHSMVQLHVHAEEAEAVLGVLREQGIAHRLGDRRVRLDPRRQTSVPHVAFDADGIGFELWLLPPACERNPPLDAEGRAPMSRASLDQLLRMIDAQPAHPPH</sequence>
<dbReference type="RefSeq" id="WP_337333857.1">
    <property type="nucleotide sequence ID" value="NZ_JBBDHC010000001.1"/>
</dbReference>
<comment type="caution">
    <text evidence="1">The sequence shown here is derived from an EMBL/GenBank/DDBJ whole genome shotgun (WGS) entry which is preliminary data.</text>
</comment>
<dbReference type="EMBL" id="JBBDHC010000001">
    <property type="protein sequence ID" value="MEJ1248139.1"/>
    <property type="molecule type" value="Genomic_DNA"/>
</dbReference>
<keyword evidence="2" id="KW-1185">Reference proteome</keyword>
<organism evidence="1 2">
    <name type="scientific">Denitratimonas tolerans</name>
    <dbReference type="NCBI Taxonomy" id="1338420"/>
    <lineage>
        <taxon>Bacteria</taxon>
        <taxon>Pseudomonadati</taxon>
        <taxon>Pseudomonadota</taxon>
        <taxon>Gammaproteobacteria</taxon>
        <taxon>Lysobacterales</taxon>
        <taxon>Lysobacteraceae</taxon>
        <taxon>Denitratimonas</taxon>
    </lineage>
</organism>
<evidence type="ECO:0000313" key="1">
    <source>
        <dbReference type="EMBL" id="MEJ1248139.1"/>
    </source>
</evidence>
<dbReference type="AlphaFoldDB" id="A0AAW9R2E8"/>
<proteinExistence type="predicted"/>
<accession>A0AAW9R2E8</accession>
<gene>
    <name evidence="1" type="ORF">WB794_00380</name>
</gene>
<name>A0AAW9R2E8_9GAMM</name>
<evidence type="ECO:0000313" key="2">
    <source>
        <dbReference type="Proteomes" id="UP001364472"/>
    </source>
</evidence>
<protein>
    <submittedName>
        <fullName evidence="1">Uncharacterized protein</fullName>
    </submittedName>
</protein>
<reference evidence="1 2" key="1">
    <citation type="journal article" date="2016" name="Antonie Van Leeuwenhoek">
        <title>Denitratimonas tolerans gen. nov., sp. nov., a denitrifying bacterium isolated from a bioreactor for tannery wastewater treatment.</title>
        <authorList>
            <person name="Han S.I."/>
            <person name="Kim J.O."/>
            <person name="Lee Y.R."/>
            <person name="Ekpeghere K.I."/>
            <person name="Koh S.C."/>
            <person name="Whang K.S."/>
        </authorList>
    </citation>
    <scope>NUCLEOTIDE SEQUENCE [LARGE SCALE GENOMIC DNA]</scope>
    <source>
        <strain evidence="1 2">KACC 17565</strain>
    </source>
</reference>